<dbReference type="AlphaFoldDB" id="A0A5M6J0S3"/>
<evidence type="ECO:0000256" key="3">
    <source>
        <dbReference type="ARBA" id="ARBA00023125"/>
    </source>
</evidence>
<keyword evidence="4" id="KW-0804">Transcription</keyword>
<dbReference type="InterPro" id="IPR000847">
    <property type="entry name" value="LysR_HTH_N"/>
</dbReference>
<dbReference type="InterPro" id="IPR036388">
    <property type="entry name" value="WH-like_DNA-bd_sf"/>
</dbReference>
<dbReference type="Gene3D" id="1.10.10.10">
    <property type="entry name" value="Winged helix-like DNA-binding domain superfamily/Winged helix DNA-binding domain"/>
    <property type="match status" value="1"/>
</dbReference>
<dbReference type="PROSITE" id="PS50931">
    <property type="entry name" value="HTH_LYSR"/>
    <property type="match status" value="1"/>
</dbReference>
<keyword evidence="3" id="KW-0238">DNA-binding</keyword>
<name>A0A5M6J0S3_9PROT</name>
<dbReference type="Pfam" id="PF03466">
    <property type="entry name" value="LysR_substrate"/>
    <property type="match status" value="1"/>
</dbReference>
<dbReference type="GO" id="GO:0003677">
    <property type="term" value="F:DNA binding"/>
    <property type="evidence" value="ECO:0007669"/>
    <property type="project" value="UniProtKB-KW"/>
</dbReference>
<gene>
    <name evidence="6" type="ORF">F1189_04505</name>
</gene>
<feature type="domain" description="HTH lysR-type" evidence="5">
    <location>
        <begin position="33"/>
        <end position="91"/>
    </location>
</feature>
<dbReference type="SUPFAM" id="SSF53850">
    <property type="entry name" value="Periplasmic binding protein-like II"/>
    <property type="match status" value="1"/>
</dbReference>
<proteinExistence type="inferred from homology"/>
<evidence type="ECO:0000259" key="5">
    <source>
        <dbReference type="PROSITE" id="PS50931"/>
    </source>
</evidence>
<evidence type="ECO:0000256" key="2">
    <source>
        <dbReference type="ARBA" id="ARBA00023015"/>
    </source>
</evidence>
<organism evidence="6 7">
    <name type="scientific">Rhodovastum atsumiense</name>
    <dbReference type="NCBI Taxonomy" id="504468"/>
    <lineage>
        <taxon>Bacteria</taxon>
        <taxon>Pseudomonadati</taxon>
        <taxon>Pseudomonadota</taxon>
        <taxon>Alphaproteobacteria</taxon>
        <taxon>Acetobacterales</taxon>
        <taxon>Acetobacteraceae</taxon>
        <taxon>Rhodovastum</taxon>
    </lineage>
</organism>
<dbReference type="Gene3D" id="3.40.190.10">
    <property type="entry name" value="Periplasmic binding protein-like II"/>
    <property type="match status" value="2"/>
</dbReference>
<dbReference type="PRINTS" id="PR00039">
    <property type="entry name" value="HTHLYSR"/>
</dbReference>
<comment type="similarity">
    <text evidence="1">Belongs to the LysR transcriptional regulatory family.</text>
</comment>
<keyword evidence="2" id="KW-0805">Transcription regulation</keyword>
<accession>A0A5M6J0S3</accession>
<dbReference type="PANTHER" id="PTHR30579">
    <property type="entry name" value="TRANSCRIPTIONAL REGULATOR"/>
    <property type="match status" value="1"/>
</dbReference>
<dbReference type="EMBL" id="VWPK01000005">
    <property type="protein sequence ID" value="KAA5613677.1"/>
    <property type="molecule type" value="Genomic_DNA"/>
</dbReference>
<reference evidence="6 7" key="1">
    <citation type="submission" date="2019-09" db="EMBL/GenBank/DDBJ databases">
        <title>Genome sequence of Rhodovastum atsumiense, a diverse member of the Acetobacteraceae family of non-sulfur purple photosynthetic bacteria.</title>
        <authorList>
            <person name="Meyer T."/>
            <person name="Kyndt J."/>
        </authorList>
    </citation>
    <scope>NUCLEOTIDE SEQUENCE [LARGE SCALE GENOMIC DNA]</scope>
    <source>
        <strain evidence="6 7">DSM 21279</strain>
    </source>
</reference>
<dbReference type="GO" id="GO:0003700">
    <property type="term" value="F:DNA-binding transcription factor activity"/>
    <property type="evidence" value="ECO:0007669"/>
    <property type="project" value="InterPro"/>
</dbReference>
<evidence type="ECO:0000256" key="4">
    <source>
        <dbReference type="ARBA" id="ARBA00023163"/>
    </source>
</evidence>
<dbReference type="InterPro" id="IPR050176">
    <property type="entry name" value="LTTR"/>
</dbReference>
<dbReference type="Proteomes" id="UP000325255">
    <property type="component" value="Unassembled WGS sequence"/>
</dbReference>
<dbReference type="Pfam" id="PF00126">
    <property type="entry name" value="HTH_1"/>
    <property type="match status" value="1"/>
</dbReference>
<comment type="caution">
    <text evidence="6">The sequence shown here is derived from an EMBL/GenBank/DDBJ whole genome shotgun (WGS) entry which is preliminary data.</text>
</comment>
<dbReference type="PANTHER" id="PTHR30579:SF7">
    <property type="entry name" value="HTH-TYPE TRANSCRIPTIONAL REGULATOR LRHA-RELATED"/>
    <property type="match status" value="1"/>
</dbReference>
<dbReference type="OrthoDB" id="9806538at2"/>
<evidence type="ECO:0000313" key="6">
    <source>
        <dbReference type="EMBL" id="KAA5613677.1"/>
    </source>
</evidence>
<dbReference type="InterPro" id="IPR005119">
    <property type="entry name" value="LysR_subst-bd"/>
</dbReference>
<sequence>MTPEWGTPPDNGNELSGWIPSDILIPMSLPPGLDPDLLRAFAFIAEEGSFTRAAERVGRTQSAVSMQVQRLEALLGQKLLLRGKGGAVTLTPHGHYLLERARDFLAVNDEIWAAFRAPHVQGTVRLGTPDDYALRYLPQVLKRFADSHPAVDVEVLCAPSNELGERLRAGELDLTLCTEGNEPKAWKAAELWRGPLRWVTSSRHAPHRLDPLPVALARMQCSWRQAALGSLERAGIRYRVAYTSATLAGTHAPVVAGLAVTVSAIDWVPEGLRVVPHGERLPELPETAILLLKGREARQPVTDVLETHIIETFRAETRRTGNGLAAA</sequence>
<dbReference type="SUPFAM" id="SSF46785">
    <property type="entry name" value="Winged helix' DNA-binding domain"/>
    <property type="match status" value="1"/>
</dbReference>
<protein>
    <submittedName>
        <fullName evidence="6">LysR family transcriptional regulator</fullName>
    </submittedName>
</protein>
<keyword evidence="7" id="KW-1185">Reference proteome</keyword>
<evidence type="ECO:0000256" key="1">
    <source>
        <dbReference type="ARBA" id="ARBA00009437"/>
    </source>
</evidence>
<dbReference type="InterPro" id="IPR036390">
    <property type="entry name" value="WH_DNA-bd_sf"/>
</dbReference>
<evidence type="ECO:0000313" key="7">
    <source>
        <dbReference type="Proteomes" id="UP000325255"/>
    </source>
</evidence>